<dbReference type="EMBL" id="CP015136">
    <property type="protein sequence ID" value="AMY12229.1"/>
    <property type="molecule type" value="Genomic_DNA"/>
</dbReference>
<dbReference type="Gene3D" id="3.30.750.24">
    <property type="entry name" value="STAS domain"/>
    <property type="match status" value="1"/>
</dbReference>
<dbReference type="InterPro" id="IPR003658">
    <property type="entry name" value="Anti-sigma_ant"/>
</dbReference>
<dbReference type="InterPro" id="IPR036513">
    <property type="entry name" value="STAS_dom_sf"/>
</dbReference>
<dbReference type="GO" id="GO:0043856">
    <property type="term" value="F:anti-sigma factor antagonist activity"/>
    <property type="evidence" value="ECO:0007669"/>
    <property type="project" value="InterPro"/>
</dbReference>
<dbReference type="KEGG" id="abac:LuPra_05502"/>
<gene>
    <name evidence="4" type="primary">spoIIAA</name>
    <name evidence="4" type="ORF">LuPra_05502</name>
</gene>
<dbReference type="PANTHER" id="PTHR33495">
    <property type="entry name" value="ANTI-SIGMA FACTOR ANTAGONIST TM_1081-RELATED-RELATED"/>
    <property type="match status" value="1"/>
</dbReference>
<evidence type="ECO:0000256" key="2">
    <source>
        <dbReference type="RuleBase" id="RU003749"/>
    </source>
</evidence>
<comment type="similarity">
    <text evidence="1 2">Belongs to the anti-sigma-factor antagonist family.</text>
</comment>
<dbReference type="RefSeq" id="WP_110173700.1">
    <property type="nucleotide sequence ID" value="NZ_CP015136.1"/>
</dbReference>
<dbReference type="Proteomes" id="UP000076079">
    <property type="component" value="Chromosome"/>
</dbReference>
<evidence type="ECO:0000259" key="3">
    <source>
        <dbReference type="PROSITE" id="PS50801"/>
    </source>
</evidence>
<evidence type="ECO:0000313" key="5">
    <source>
        <dbReference type="Proteomes" id="UP000076079"/>
    </source>
</evidence>
<feature type="domain" description="STAS" evidence="3">
    <location>
        <begin position="1"/>
        <end position="111"/>
    </location>
</feature>
<keyword evidence="5" id="KW-1185">Reference proteome</keyword>
<accession>A0A143PWQ8</accession>
<dbReference type="InterPro" id="IPR002645">
    <property type="entry name" value="STAS_dom"/>
</dbReference>
<organism evidence="4 5">
    <name type="scientific">Luteitalea pratensis</name>
    <dbReference type="NCBI Taxonomy" id="1855912"/>
    <lineage>
        <taxon>Bacteria</taxon>
        <taxon>Pseudomonadati</taxon>
        <taxon>Acidobacteriota</taxon>
        <taxon>Vicinamibacteria</taxon>
        <taxon>Vicinamibacterales</taxon>
        <taxon>Vicinamibacteraceae</taxon>
        <taxon>Luteitalea</taxon>
    </lineage>
</organism>
<dbReference type="Pfam" id="PF01740">
    <property type="entry name" value="STAS"/>
    <property type="match status" value="1"/>
</dbReference>
<dbReference type="STRING" id="1855912.LuPra_05502"/>
<dbReference type="PROSITE" id="PS50801">
    <property type="entry name" value="STAS"/>
    <property type="match status" value="1"/>
</dbReference>
<dbReference type="AlphaFoldDB" id="A0A143PWQ8"/>
<name>A0A143PWQ8_LUTPR</name>
<protein>
    <recommendedName>
        <fullName evidence="2">Anti-sigma factor antagonist</fullName>
    </recommendedName>
</protein>
<dbReference type="OrthoDB" id="129620at2"/>
<dbReference type="CDD" id="cd07043">
    <property type="entry name" value="STAS_anti-anti-sigma_factors"/>
    <property type="match status" value="1"/>
</dbReference>
<evidence type="ECO:0000313" key="4">
    <source>
        <dbReference type="EMBL" id="AMY12229.1"/>
    </source>
</evidence>
<dbReference type="NCBIfam" id="TIGR00377">
    <property type="entry name" value="ant_ant_sig"/>
    <property type="match status" value="1"/>
</dbReference>
<dbReference type="SUPFAM" id="SSF52091">
    <property type="entry name" value="SpoIIaa-like"/>
    <property type="match status" value="1"/>
</dbReference>
<proteinExistence type="inferred from homology"/>
<evidence type="ECO:0000256" key="1">
    <source>
        <dbReference type="ARBA" id="ARBA00009013"/>
    </source>
</evidence>
<sequence>MNLTTEQHEDVAVVRVHEARMVYPILSDFATIVTGLVQQGQRKVLIDLTPVTYLDSATIGCLMDLYRQISGAGGEVKLSGVQKRVETMLTMTGTQNFIEVHPDADSALASFGA</sequence>
<reference evidence="5" key="2">
    <citation type="submission" date="2016-04" db="EMBL/GenBank/DDBJ databases">
        <title>First Complete Genome Sequence of a Subdivision 6 Acidobacterium.</title>
        <authorList>
            <person name="Huang S."/>
            <person name="Vieira S."/>
            <person name="Bunk B."/>
            <person name="Riedel T."/>
            <person name="Sproeer C."/>
            <person name="Overmann J."/>
        </authorList>
    </citation>
    <scope>NUCLEOTIDE SEQUENCE [LARGE SCALE GENOMIC DNA]</scope>
    <source>
        <strain evidence="5">DSM 100886 HEG_-6_39</strain>
    </source>
</reference>
<reference evidence="4 5" key="1">
    <citation type="journal article" date="2016" name="Genome Announc.">
        <title>First Complete Genome Sequence of a Subdivision 6 Acidobacterium Strain.</title>
        <authorList>
            <person name="Huang S."/>
            <person name="Vieira S."/>
            <person name="Bunk B."/>
            <person name="Riedel T."/>
            <person name="Sproer C."/>
            <person name="Overmann J."/>
        </authorList>
    </citation>
    <scope>NUCLEOTIDE SEQUENCE [LARGE SCALE GENOMIC DNA]</scope>
    <source>
        <strain evidence="5">DSM 100886 HEG_-6_39</strain>
    </source>
</reference>